<organism evidence="1 2">
    <name type="scientific">Synaphobranchus kaupii</name>
    <name type="common">Kaup's arrowtooth eel</name>
    <dbReference type="NCBI Taxonomy" id="118154"/>
    <lineage>
        <taxon>Eukaryota</taxon>
        <taxon>Metazoa</taxon>
        <taxon>Chordata</taxon>
        <taxon>Craniata</taxon>
        <taxon>Vertebrata</taxon>
        <taxon>Euteleostomi</taxon>
        <taxon>Actinopterygii</taxon>
        <taxon>Neopterygii</taxon>
        <taxon>Teleostei</taxon>
        <taxon>Anguilliformes</taxon>
        <taxon>Synaphobranchidae</taxon>
        <taxon>Synaphobranchus</taxon>
    </lineage>
</organism>
<dbReference type="EMBL" id="JAINUF010000012">
    <property type="protein sequence ID" value="KAJ8344617.1"/>
    <property type="molecule type" value="Genomic_DNA"/>
</dbReference>
<name>A0A9Q1ET65_SYNKA</name>
<gene>
    <name evidence="1" type="ORF">SKAU_G00288100</name>
</gene>
<accession>A0A9Q1ET65</accession>
<evidence type="ECO:0000313" key="2">
    <source>
        <dbReference type="Proteomes" id="UP001152622"/>
    </source>
</evidence>
<comment type="caution">
    <text evidence="1">The sequence shown here is derived from an EMBL/GenBank/DDBJ whole genome shotgun (WGS) entry which is preliminary data.</text>
</comment>
<reference evidence="1" key="1">
    <citation type="journal article" date="2023" name="Science">
        <title>Genome structures resolve the early diversification of teleost fishes.</title>
        <authorList>
            <person name="Parey E."/>
            <person name="Louis A."/>
            <person name="Montfort J."/>
            <person name="Bouchez O."/>
            <person name="Roques C."/>
            <person name="Iampietro C."/>
            <person name="Lluch J."/>
            <person name="Castinel A."/>
            <person name="Donnadieu C."/>
            <person name="Desvignes T."/>
            <person name="Floi Bucao C."/>
            <person name="Jouanno E."/>
            <person name="Wen M."/>
            <person name="Mejri S."/>
            <person name="Dirks R."/>
            <person name="Jansen H."/>
            <person name="Henkel C."/>
            <person name="Chen W.J."/>
            <person name="Zahm M."/>
            <person name="Cabau C."/>
            <person name="Klopp C."/>
            <person name="Thompson A.W."/>
            <person name="Robinson-Rechavi M."/>
            <person name="Braasch I."/>
            <person name="Lecointre G."/>
            <person name="Bobe J."/>
            <person name="Postlethwait J.H."/>
            <person name="Berthelot C."/>
            <person name="Roest Crollius H."/>
            <person name="Guiguen Y."/>
        </authorList>
    </citation>
    <scope>NUCLEOTIDE SEQUENCE</scope>
    <source>
        <strain evidence="1">WJC10195</strain>
    </source>
</reference>
<protein>
    <submittedName>
        <fullName evidence="1">Uncharacterized protein</fullName>
    </submittedName>
</protein>
<proteinExistence type="predicted"/>
<sequence length="94" mass="11076">MSRYLPSKMRKVKIPRKLGGGTQNQTWRVRKELQGKRPDWYFRLKVKETLGKELTMVTKLLTAPGVMAPLLYLEKLPREDEHDLQDIAYTKECE</sequence>
<keyword evidence="2" id="KW-1185">Reference proteome</keyword>
<dbReference type="AlphaFoldDB" id="A0A9Q1ET65"/>
<dbReference type="Proteomes" id="UP001152622">
    <property type="component" value="Chromosome 12"/>
</dbReference>
<evidence type="ECO:0000313" key="1">
    <source>
        <dbReference type="EMBL" id="KAJ8344617.1"/>
    </source>
</evidence>